<reference evidence="2 3" key="1">
    <citation type="submission" date="2021-05" db="EMBL/GenBank/DDBJ databases">
        <title>The draft genome of Geobacter chapellei DSM 13688.</title>
        <authorList>
            <person name="Xu Z."/>
            <person name="Masuda Y."/>
            <person name="Itoh H."/>
            <person name="Senoo K."/>
        </authorList>
    </citation>
    <scope>NUCLEOTIDE SEQUENCE [LARGE SCALE GENOMIC DNA]</scope>
    <source>
        <strain evidence="2 3">DSM 13688</strain>
    </source>
</reference>
<gene>
    <name evidence="2" type="ORF">KJB30_08360</name>
</gene>
<name>A0ABS5U7Z3_9BACT</name>
<evidence type="ECO:0000259" key="1">
    <source>
        <dbReference type="Pfam" id="PF22807"/>
    </source>
</evidence>
<dbReference type="Gene3D" id="2.120.10.30">
    <property type="entry name" value="TolB, C-terminal domain"/>
    <property type="match status" value="1"/>
</dbReference>
<feature type="domain" description="Pyrroloquinoline quinone-dependent pyranose dehydrogenase beta-propeller" evidence="1">
    <location>
        <begin position="41"/>
        <end position="375"/>
    </location>
</feature>
<dbReference type="PANTHER" id="PTHR33546">
    <property type="entry name" value="LARGE, MULTIFUNCTIONAL SECRETED PROTEIN-RELATED"/>
    <property type="match status" value="1"/>
</dbReference>
<dbReference type="SUPFAM" id="SSF50952">
    <property type="entry name" value="Soluble quinoprotein glucose dehydrogenase"/>
    <property type="match status" value="1"/>
</dbReference>
<comment type="caution">
    <text evidence="2">The sequence shown here is derived from an EMBL/GenBank/DDBJ whole genome shotgun (WGS) entry which is preliminary data.</text>
</comment>
<dbReference type="Pfam" id="PF22807">
    <property type="entry name" value="TrAA12"/>
    <property type="match status" value="1"/>
</dbReference>
<dbReference type="EMBL" id="JAHDYS010000006">
    <property type="protein sequence ID" value="MBT1071793.1"/>
    <property type="molecule type" value="Genomic_DNA"/>
</dbReference>
<proteinExistence type="predicted"/>
<sequence length="379" mass="42261">MVGSHFNLTVNHLKCLFFCVSIPFCFGSPCLAANIYLSSIKLPPGFSIEVFSRDVPGARSMALGQKGTLFIGTRDQGKVYAIAAGQTGKKSSRVTTIASGLNMPNGVAFRNGSLYVAENSRVLRFDNIESHLENPPQPVVVNDTFPSETNHGWKFIRFGPDGKLYVPVGAPCNICEKQDQRYASIMRMNPDGKELQVFAKGIRNSVGFDWHPQTGELWFTDNGRDRLGDNKPPDELNRASGPGLHFGFPYWHGRNIPDPEFGMGHKAEEFTLPEMELGPHVASLGMRFYTGKMFPKQYQDQIFIAEHGSWNRSEPLGYRLTLVRLKGGRAESYEVFAEGWLQKGTAWGRPVDLQVMPDGSLLISDDKSGAIYRLSYRKK</sequence>
<dbReference type="InterPro" id="IPR054539">
    <property type="entry name" value="Beta-prop_PDH"/>
</dbReference>
<organism evidence="2 3">
    <name type="scientific">Pelotalea chapellei</name>
    <dbReference type="NCBI Taxonomy" id="44671"/>
    <lineage>
        <taxon>Bacteria</taxon>
        <taxon>Pseudomonadati</taxon>
        <taxon>Thermodesulfobacteriota</taxon>
        <taxon>Desulfuromonadia</taxon>
        <taxon>Geobacterales</taxon>
        <taxon>Geobacteraceae</taxon>
        <taxon>Pelotalea</taxon>
    </lineage>
</organism>
<dbReference type="InterPro" id="IPR011042">
    <property type="entry name" value="6-blade_b-propeller_TolB-like"/>
</dbReference>
<dbReference type="PANTHER" id="PTHR33546:SF1">
    <property type="entry name" value="LARGE, MULTIFUNCTIONAL SECRETED PROTEIN"/>
    <property type="match status" value="1"/>
</dbReference>
<dbReference type="RefSeq" id="WP_214297945.1">
    <property type="nucleotide sequence ID" value="NZ_JAHDYS010000006.1"/>
</dbReference>
<dbReference type="InterPro" id="IPR011041">
    <property type="entry name" value="Quinoprot_gluc/sorb_DH_b-prop"/>
</dbReference>
<evidence type="ECO:0000313" key="2">
    <source>
        <dbReference type="EMBL" id="MBT1071793.1"/>
    </source>
</evidence>
<evidence type="ECO:0000313" key="3">
    <source>
        <dbReference type="Proteomes" id="UP000784128"/>
    </source>
</evidence>
<keyword evidence="3" id="KW-1185">Reference proteome</keyword>
<accession>A0ABS5U7Z3</accession>
<protein>
    <submittedName>
        <fullName evidence="2">Sorbosone dehydrogenase family protein</fullName>
    </submittedName>
</protein>
<dbReference type="Proteomes" id="UP000784128">
    <property type="component" value="Unassembled WGS sequence"/>
</dbReference>